<keyword evidence="1" id="KW-1133">Transmembrane helix</keyword>
<protein>
    <recommendedName>
        <fullName evidence="4">Mechanosensitive ion channel</fullName>
    </recommendedName>
</protein>
<sequence length="215" mass="24164">MMGVVSEVFANYYTAFVNSIPVLTFVFVLVVIGYLFGLLVKFLAISLLKYVGLDDWFENQNLLAALGNRDLSEIIGSILKWYVFFIFLKQAVELINLFTIQEMLGFWISFILTLIAAFVVLIFGMIVGRYVRNAVEATKVAMKKMLGLVLELMIVYVSFVMGIKMVGLPTQLLEYTFLIAVFGAVFAMSLMMGIGFGLALKDEAKTIVKEIKKKK</sequence>
<dbReference type="AlphaFoldDB" id="A0A7K4BZ05"/>
<accession>A0A7K4BZ05</accession>
<evidence type="ECO:0008006" key="4">
    <source>
        <dbReference type="Google" id="ProtNLM"/>
    </source>
</evidence>
<feature type="transmembrane region" description="Helical" evidence="1">
    <location>
        <begin position="175"/>
        <end position="200"/>
    </location>
</feature>
<keyword evidence="1" id="KW-0812">Transmembrane</keyword>
<dbReference type="Pfam" id="PF05552">
    <property type="entry name" value="MS_channel_1st_1"/>
    <property type="match status" value="1"/>
</dbReference>
<dbReference type="Proteomes" id="UP000526302">
    <property type="component" value="Unassembled WGS sequence"/>
</dbReference>
<feature type="transmembrane region" description="Helical" evidence="1">
    <location>
        <begin position="81"/>
        <end position="100"/>
    </location>
</feature>
<name>A0A7K4BZ05_9ARCH</name>
<gene>
    <name evidence="2" type="ORF">GX950_01480</name>
</gene>
<feature type="transmembrane region" description="Helical" evidence="1">
    <location>
        <begin position="20"/>
        <end position="40"/>
    </location>
</feature>
<organism evidence="2 3">
    <name type="scientific">Candidatus Iainarchaeum sp</name>
    <dbReference type="NCBI Taxonomy" id="3101447"/>
    <lineage>
        <taxon>Archaea</taxon>
        <taxon>Candidatus Iainarchaeota</taxon>
        <taxon>Candidatus Iainarchaeia</taxon>
        <taxon>Candidatus Iainarchaeales</taxon>
        <taxon>Candidatus Iainarchaeaceae</taxon>
        <taxon>Candidatus Iainarchaeum</taxon>
    </lineage>
</organism>
<reference evidence="2 3" key="1">
    <citation type="journal article" date="2020" name="Biotechnol. Biofuels">
        <title>New insights from the biogas microbiome by comprehensive genome-resolved metagenomics of nearly 1600 species originating from multiple anaerobic digesters.</title>
        <authorList>
            <person name="Campanaro S."/>
            <person name="Treu L."/>
            <person name="Rodriguez-R L.M."/>
            <person name="Kovalovszki A."/>
            <person name="Ziels R.M."/>
            <person name="Maus I."/>
            <person name="Zhu X."/>
            <person name="Kougias P.G."/>
            <person name="Basile A."/>
            <person name="Luo G."/>
            <person name="Schluter A."/>
            <person name="Konstantinidis K.T."/>
            <person name="Angelidaki I."/>
        </authorList>
    </citation>
    <scope>NUCLEOTIDE SEQUENCE [LARGE SCALE GENOMIC DNA]</scope>
    <source>
        <strain evidence="2">AS22ysBPME_79</strain>
    </source>
</reference>
<evidence type="ECO:0000256" key="1">
    <source>
        <dbReference type="SAM" id="Phobius"/>
    </source>
</evidence>
<dbReference type="InterPro" id="IPR008910">
    <property type="entry name" value="MSC_TM_helix"/>
</dbReference>
<comment type="caution">
    <text evidence="2">The sequence shown here is derived from an EMBL/GenBank/DDBJ whole genome shotgun (WGS) entry which is preliminary data.</text>
</comment>
<evidence type="ECO:0000313" key="3">
    <source>
        <dbReference type="Proteomes" id="UP000526302"/>
    </source>
</evidence>
<keyword evidence="1" id="KW-0472">Membrane</keyword>
<proteinExistence type="predicted"/>
<feature type="transmembrane region" description="Helical" evidence="1">
    <location>
        <begin position="148"/>
        <end position="169"/>
    </location>
</feature>
<dbReference type="EMBL" id="JAAZKV010000011">
    <property type="protein sequence ID" value="NMA44467.1"/>
    <property type="molecule type" value="Genomic_DNA"/>
</dbReference>
<evidence type="ECO:0000313" key="2">
    <source>
        <dbReference type="EMBL" id="NMA44467.1"/>
    </source>
</evidence>
<feature type="transmembrane region" description="Helical" evidence="1">
    <location>
        <begin position="106"/>
        <end position="127"/>
    </location>
</feature>